<name>A0A1F2WT10_9ACTN</name>
<accession>A0A1F2WT10</accession>
<feature type="domain" description="PrcB C-terminal" evidence="2">
    <location>
        <begin position="107"/>
        <end position="162"/>
    </location>
</feature>
<organism evidence="3 4">
    <name type="scientific">Candidatus Solincola sediminis</name>
    <dbReference type="NCBI Taxonomy" id="1797199"/>
    <lineage>
        <taxon>Bacteria</taxon>
        <taxon>Bacillati</taxon>
        <taxon>Actinomycetota</taxon>
        <taxon>Candidatus Geothermincolia</taxon>
        <taxon>Candidatus Geothermincolales</taxon>
        <taxon>Candidatus Geothermincolaceae</taxon>
        <taxon>Candidatus Solincola</taxon>
    </lineage>
</organism>
<dbReference type="Proteomes" id="UP000177876">
    <property type="component" value="Unassembled WGS sequence"/>
</dbReference>
<gene>
    <name evidence="3" type="ORF">A2Y75_10345</name>
</gene>
<dbReference type="EMBL" id="MELK01000009">
    <property type="protein sequence ID" value="OFW59866.1"/>
    <property type="molecule type" value="Genomic_DNA"/>
</dbReference>
<keyword evidence="1" id="KW-0732">Signal</keyword>
<protein>
    <recommendedName>
        <fullName evidence="2">PrcB C-terminal domain-containing protein</fullName>
    </recommendedName>
</protein>
<proteinExistence type="predicted"/>
<feature type="chain" id="PRO_5009484352" description="PrcB C-terminal domain-containing protein" evidence="1">
    <location>
        <begin position="29"/>
        <end position="193"/>
    </location>
</feature>
<evidence type="ECO:0000256" key="1">
    <source>
        <dbReference type="SAM" id="SignalP"/>
    </source>
</evidence>
<evidence type="ECO:0000313" key="3">
    <source>
        <dbReference type="EMBL" id="OFW59866.1"/>
    </source>
</evidence>
<dbReference type="AlphaFoldDB" id="A0A1F2WT10"/>
<evidence type="ECO:0000259" key="2">
    <source>
        <dbReference type="Pfam" id="PF14343"/>
    </source>
</evidence>
<feature type="signal peptide" evidence="1">
    <location>
        <begin position="1"/>
        <end position="28"/>
    </location>
</feature>
<sequence length="193" mass="21009">MRVRAHRRYFAAGLLAVLVLLVPVAALQSGCGTDNGTLMDEAAPHDVGFSTIAQGVSSQYGRFDEGTIPGDSPPECIIITENEDYQRLQSLASFSEEMPAVDFGQYIVIAAMQGTKNTGGFAISIMHASQDETEVRVEVDIVEPEPGSINVQMLTSPYHLVKAERSSFDPRGRLNFTFVDQKDISLSQEPAQI</sequence>
<comment type="caution">
    <text evidence="3">The sequence shown here is derived from an EMBL/GenBank/DDBJ whole genome shotgun (WGS) entry which is preliminary data.</text>
</comment>
<reference evidence="3 4" key="1">
    <citation type="journal article" date="2016" name="Nat. Commun.">
        <title>Thousands of microbial genomes shed light on interconnected biogeochemical processes in an aquifer system.</title>
        <authorList>
            <person name="Anantharaman K."/>
            <person name="Brown C.T."/>
            <person name="Hug L.A."/>
            <person name="Sharon I."/>
            <person name="Castelle C.J."/>
            <person name="Probst A.J."/>
            <person name="Thomas B.C."/>
            <person name="Singh A."/>
            <person name="Wilkins M.J."/>
            <person name="Karaoz U."/>
            <person name="Brodie E.L."/>
            <person name="Williams K.H."/>
            <person name="Hubbard S.S."/>
            <person name="Banfield J.F."/>
        </authorList>
    </citation>
    <scope>NUCLEOTIDE SEQUENCE [LARGE SCALE GENOMIC DNA]</scope>
</reference>
<evidence type="ECO:0000313" key="4">
    <source>
        <dbReference type="Proteomes" id="UP000177876"/>
    </source>
</evidence>
<dbReference type="InterPro" id="IPR025748">
    <property type="entry name" value="PrcB_C_dom"/>
</dbReference>
<dbReference type="Pfam" id="PF14343">
    <property type="entry name" value="PrcB_C"/>
    <property type="match status" value="1"/>
</dbReference>